<proteinExistence type="predicted"/>
<accession>A0A5K3EPM4</accession>
<evidence type="ECO:0000256" key="1">
    <source>
        <dbReference type="SAM" id="MobiDB-lite"/>
    </source>
</evidence>
<dbReference type="PANTHER" id="PTHR10334">
    <property type="entry name" value="CYSTEINE-RICH SECRETORY PROTEIN-RELATED"/>
    <property type="match status" value="1"/>
</dbReference>
<dbReference type="InterPro" id="IPR014044">
    <property type="entry name" value="CAP_dom"/>
</dbReference>
<feature type="region of interest" description="Disordered" evidence="1">
    <location>
        <begin position="185"/>
        <end position="204"/>
    </location>
</feature>
<dbReference type="WBParaSite" id="MCU_002078-RA">
    <property type="protein sequence ID" value="MCU_002078-RA"/>
    <property type="gene ID" value="MCU_002078"/>
</dbReference>
<feature type="domain" description="SCP" evidence="2">
    <location>
        <begin position="16"/>
        <end position="152"/>
    </location>
</feature>
<reference evidence="3" key="1">
    <citation type="submission" date="2019-11" db="UniProtKB">
        <authorList>
            <consortium name="WormBaseParasite"/>
        </authorList>
    </citation>
    <scope>IDENTIFICATION</scope>
</reference>
<dbReference type="AlphaFoldDB" id="A0A5K3EPM4"/>
<evidence type="ECO:0000259" key="2">
    <source>
        <dbReference type="SMART" id="SM00198"/>
    </source>
</evidence>
<dbReference type="CDD" id="cd05380">
    <property type="entry name" value="CAP_euk"/>
    <property type="match status" value="1"/>
</dbReference>
<dbReference type="Gene3D" id="3.40.33.10">
    <property type="entry name" value="CAP"/>
    <property type="match status" value="1"/>
</dbReference>
<sequence length="204" mass="22889">LAIIWHVTASYAPSNKERRAILEAHTKIRESVNPTASDMHMMAYSSKMERMAETMVDKCLSIKQRDYRGFSVNQIVFFHVRGDYEKLVTFFAKQARQYDYRTNGCSKLCEGYKKIVWANSTEVGCARKRCGFSSTGKIRPGDFVVCVYNSESVRGQRPYKEGISCSQCPPGEKCSRNQCVTPPIAAAASSEDDLPPISSESPET</sequence>
<evidence type="ECO:0000313" key="3">
    <source>
        <dbReference type="WBParaSite" id="MCU_002078-RA"/>
    </source>
</evidence>
<dbReference type="SMART" id="SM00198">
    <property type="entry name" value="SCP"/>
    <property type="match status" value="1"/>
</dbReference>
<dbReference type="Pfam" id="PF00188">
    <property type="entry name" value="CAP"/>
    <property type="match status" value="1"/>
</dbReference>
<organism evidence="3">
    <name type="scientific">Mesocestoides corti</name>
    <name type="common">Flatworm</name>
    <dbReference type="NCBI Taxonomy" id="53468"/>
    <lineage>
        <taxon>Eukaryota</taxon>
        <taxon>Metazoa</taxon>
        <taxon>Spiralia</taxon>
        <taxon>Lophotrochozoa</taxon>
        <taxon>Platyhelminthes</taxon>
        <taxon>Cestoda</taxon>
        <taxon>Eucestoda</taxon>
        <taxon>Cyclophyllidea</taxon>
        <taxon>Mesocestoididae</taxon>
        <taxon>Mesocestoides</taxon>
    </lineage>
</organism>
<name>A0A5K3EPM4_MESCO</name>
<dbReference type="InterPro" id="IPR001283">
    <property type="entry name" value="CRISP-related"/>
</dbReference>
<dbReference type="SUPFAM" id="SSF55797">
    <property type="entry name" value="PR-1-like"/>
    <property type="match status" value="1"/>
</dbReference>
<dbReference type="InterPro" id="IPR035940">
    <property type="entry name" value="CAP_sf"/>
</dbReference>
<protein>
    <submittedName>
        <fullName evidence="3">SCP domain-containing protein</fullName>
    </submittedName>
</protein>